<comment type="caution">
    <text evidence="7">The sequence shown here is derived from an EMBL/GenBank/DDBJ whole genome shotgun (WGS) entry which is preliminary data.</text>
</comment>
<evidence type="ECO:0000256" key="5">
    <source>
        <dbReference type="SAM" id="SignalP"/>
    </source>
</evidence>
<dbReference type="GO" id="GO:1904680">
    <property type="term" value="F:peptide transmembrane transporter activity"/>
    <property type="evidence" value="ECO:0007669"/>
    <property type="project" value="TreeGrafter"/>
</dbReference>
<feature type="chain" id="PRO_5039355987" evidence="5">
    <location>
        <begin position="22"/>
        <end position="513"/>
    </location>
</feature>
<dbReference type="PANTHER" id="PTHR30290:SF9">
    <property type="entry name" value="OLIGOPEPTIDE-BINDING PROTEIN APPA"/>
    <property type="match status" value="1"/>
</dbReference>
<dbReference type="AlphaFoldDB" id="A0A2N5M3M2"/>
<dbReference type="Pfam" id="PF00496">
    <property type="entry name" value="SBP_bac_5"/>
    <property type="match status" value="1"/>
</dbReference>
<dbReference type="InterPro" id="IPR000914">
    <property type="entry name" value="SBP_5_dom"/>
</dbReference>
<keyword evidence="3" id="KW-0813">Transport</keyword>
<dbReference type="OrthoDB" id="9796817at2"/>
<sequence>MKNRSLTKWLTLLLILTFALAGCSSNSSSGGSTKGNAAQEITYATTSKVVGLSPILTNDSVSSSVIEQVYETLFYRDSKTNEIKSLLAEKADNPDPNTWVITLKKGIKFQDGTEFNADAVKYTFDKIKDPKTAAPRASLLEPIKSIEVQDPQTVILKTEKPYGPMLAALTHSNAAIVSPTADKKQDLMKDPVGTGPFKFKAKENGEDIVLEANKDYWQGAPKLKKVTFKVVPEITTAVSMLQTGKVNFLDNVTAELLPRVEKLKNVNIEKKAGTPVYYLAFNMEKEPMNNPEFRKAVAYALDTKGYVNKLKGLGVESSSFIGPELFGYDKSSEDKAVKYDPEKAKEIVKANGFDKQQITLLAANTAGYMNMAEVFQAQLSEAGIKVKIETLEWGTYLEASQNGKFDLTVAGWSNVTGDGSELLFPRLHSKNAGSTNVGRYKNPELDKLIEASRSTVDQNERKELLKQANELVLSDLPVIPIYHGVASMASDKSVTGINLEPTGQWSLYKAERK</sequence>
<accession>A0A2N5M3M2</accession>
<evidence type="ECO:0000256" key="4">
    <source>
        <dbReference type="ARBA" id="ARBA00022729"/>
    </source>
</evidence>
<gene>
    <name evidence="7" type="ORF">CUU66_15830</name>
</gene>
<dbReference type="GO" id="GO:0015833">
    <property type="term" value="P:peptide transport"/>
    <property type="evidence" value="ECO:0007669"/>
    <property type="project" value="TreeGrafter"/>
</dbReference>
<evidence type="ECO:0000313" key="7">
    <source>
        <dbReference type="EMBL" id="PLT28957.1"/>
    </source>
</evidence>
<dbReference type="GO" id="GO:0042597">
    <property type="term" value="C:periplasmic space"/>
    <property type="evidence" value="ECO:0007669"/>
    <property type="project" value="UniProtKB-ARBA"/>
</dbReference>
<evidence type="ECO:0000313" key="8">
    <source>
        <dbReference type="Proteomes" id="UP000234748"/>
    </source>
</evidence>
<dbReference type="EMBL" id="PGUY01000048">
    <property type="protein sequence ID" value="PLT28957.1"/>
    <property type="molecule type" value="Genomic_DNA"/>
</dbReference>
<dbReference type="PROSITE" id="PS51257">
    <property type="entry name" value="PROKAR_LIPOPROTEIN"/>
    <property type="match status" value="1"/>
</dbReference>
<dbReference type="RefSeq" id="WP_101643860.1">
    <property type="nucleotide sequence ID" value="NZ_PGUY01000048.1"/>
</dbReference>
<dbReference type="Gene3D" id="3.90.76.10">
    <property type="entry name" value="Dipeptide-binding Protein, Domain 1"/>
    <property type="match status" value="1"/>
</dbReference>
<dbReference type="Gene3D" id="3.10.105.10">
    <property type="entry name" value="Dipeptide-binding Protein, Domain 3"/>
    <property type="match status" value="1"/>
</dbReference>
<evidence type="ECO:0000256" key="3">
    <source>
        <dbReference type="ARBA" id="ARBA00022448"/>
    </source>
</evidence>
<dbReference type="GO" id="GO:0043190">
    <property type="term" value="C:ATP-binding cassette (ABC) transporter complex"/>
    <property type="evidence" value="ECO:0007669"/>
    <property type="project" value="InterPro"/>
</dbReference>
<keyword evidence="4 5" id="KW-0732">Signal</keyword>
<feature type="signal peptide" evidence="5">
    <location>
        <begin position="1"/>
        <end position="21"/>
    </location>
</feature>
<evidence type="ECO:0000256" key="2">
    <source>
        <dbReference type="ARBA" id="ARBA00005695"/>
    </source>
</evidence>
<evidence type="ECO:0000259" key="6">
    <source>
        <dbReference type="Pfam" id="PF00496"/>
    </source>
</evidence>
<dbReference type="Gene3D" id="3.40.190.10">
    <property type="entry name" value="Periplasmic binding protein-like II"/>
    <property type="match status" value="1"/>
</dbReference>
<evidence type="ECO:0000256" key="1">
    <source>
        <dbReference type="ARBA" id="ARBA00004193"/>
    </source>
</evidence>
<proteinExistence type="inferred from homology"/>
<dbReference type="InterPro" id="IPR023765">
    <property type="entry name" value="SBP_5_CS"/>
</dbReference>
<dbReference type="SUPFAM" id="SSF53850">
    <property type="entry name" value="Periplasmic binding protein-like II"/>
    <property type="match status" value="1"/>
</dbReference>
<reference evidence="7 8" key="1">
    <citation type="submission" date="2017-11" db="EMBL/GenBank/DDBJ databases">
        <title>Comparitive Functional Genomics of Dry Heat Resistant strains isolated from the Viking Spacecraft.</title>
        <authorList>
            <person name="Seuylemezian A."/>
            <person name="Cooper K."/>
            <person name="Vaishampayan P."/>
        </authorList>
    </citation>
    <scope>NUCLEOTIDE SEQUENCE [LARGE SCALE GENOMIC DNA]</scope>
    <source>
        <strain evidence="7 8">V1-29</strain>
    </source>
</reference>
<keyword evidence="8" id="KW-1185">Reference proteome</keyword>
<comment type="similarity">
    <text evidence="2">Belongs to the bacterial solute-binding protein 5 family.</text>
</comment>
<dbReference type="InterPro" id="IPR039424">
    <property type="entry name" value="SBP_5"/>
</dbReference>
<organism evidence="7 8">
    <name type="scientific">Peribacillus deserti</name>
    <dbReference type="NCBI Taxonomy" id="673318"/>
    <lineage>
        <taxon>Bacteria</taxon>
        <taxon>Bacillati</taxon>
        <taxon>Bacillota</taxon>
        <taxon>Bacilli</taxon>
        <taxon>Bacillales</taxon>
        <taxon>Bacillaceae</taxon>
        <taxon>Peribacillus</taxon>
    </lineage>
</organism>
<dbReference type="PROSITE" id="PS01040">
    <property type="entry name" value="SBP_BACTERIAL_5"/>
    <property type="match status" value="1"/>
</dbReference>
<dbReference type="PANTHER" id="PTHR30290">
    <property type="entry name" value="PERIPLASMIC BINDING COMPONENT OF ABC TRANSPORTER"/>
    <property type="match status" value="1"/>
</dbReference>
<dbReference type="Proteomes" id="UP000234748">
    <property type="component" value="Unassembled WGS sequence"/>
</dbReference>
<name>A0A2N5M3M2_9BACI</name>
<dbReference type="PIRSF" id="PIRSF002741">
    <property type="entry name" value="MppA"/>
    <property type="match status" value="1"/>
</dbReference>
<dbReference type="InterPro" id="IPR030678">
    <property type="entry name" value="Peptide/Ni-bd"/>
</dbReference>
<protein>
    <submittedName>
        <fullName evidence="7">Glutathione ABC transporter substrate-binding protein</fullName>
    </submittedName>
</protein>
<comment type="subcellular location">
    <subcellularLocation>
        <location evidence="1">Cell membrane</location>
        <topology evidence="1">Lipid-anchor</topology>
    </subcellularLocation>
</comment>
<feature type="domain" description="Solute-binding protein family 5" evidence="6">
    <location>
        <begin position="82"/>
        <end position="433"/>
    </location>
</feature>